<dbReference type="PANTHER" id="PTHR24567">
    <property type="entry name" value="CRP FAMILY TRANSCRIPTIONAL REGULATORY PROTEIN"/>
    <property type="match status" value="1"/>
</dbReference>
<evidence type="ECO:0000313" key="6">
    <source>
        <dbReference type="EMBL" id="QFR48473.1"/>
    </source>
</evidence>
<dbReference type="KEGG" id="sulg:FJR48_01525"/>
<dbReference type="InterPro" id="IPR014710">
    <property type="entry name" value="RmlC-like_jellyroll"/>
</dbReference>
<dbReference type="GO" id="GO:0003700">
    <property type="term" value="F:DNA-binding transcription factor activity"/>
    <property type="evidence" value="ECO:0007669"/>
    <property type="project" value="TreeGrafter"/>
</dbReference>
<dbReference type="GO" id="GO:0003677">
    <property type="term" value="F:DNA binding"/>
    <property type="evidence" value="ECO:0007669"/>
    <property type="project" value="UniProtKB-KW"/>
</dbReference>
<dbReference type="CDD" id="cd00038">
    <property type="entry name" value="CAP_ED"/>
    <property type="match status" value="1"/>
</dbReference>
<dbReference type="PROSITE" id="PS50042">
    <property type="entry name" value="CNMP_BINDING_3"/>
    <property type="match status" value="1"/>
</dbReference>
<dbReference type="PANTHER" id="PTHR24567:SF74">
    <property type="entry name" value="HTH-TYPE TRANSCRIPTIONAL REGULATOR ARCR"/>
    <property type="match status" value="1"/>
</dbReference>
<evidence type="ECO:0000259" key="4">
    <source>
        <dbReference type="PROSITE" id="PS50042"/>
    </source>
</evidence>
<keyword evidence="3" id="KW-0804">Transcription</keyword>
<dbReference type="InterPro" id="IPR012318">
    <property type="entry name" value="HTH_CRP"/>
</dbReference>
<dbReference type="InterPro" id="IPR036390">
    <property type="entry name" value="WH_DNA-bd_sf"/>
</dbReference>
<evidence type="ECO:0000313" key="7">
    <source>
        <dbReference type="Proteomes" id="UP000326944"/>
    </source>
</evidence>
<reference evidence="6 7" key="1">
    <citation type="submission" date="2019-09" db="EMBL/GenBank/DDBJ databases">
        <title>Sulfurimonas gotlandica sp. nov., a chemoautotrophic and psychrotolerant epsilonproteobacterium isolated from a pelagic redoxcline, and an emended description of the genus Sulfurimonas.</title>
        <authorList>
            <person name="Wang S."/>
            <person name="Jiang L."/>
            <person name="Shao S."/>
        </authorList>
    </citation>
    <scope>NUCLEOTIDE SEQUENCE [LARGE SCALE GENOMIC DNA]</scope>
    <source>
        <strain evidence="6 7">GYSZ_1</strain>
    </source>
</reference>
<dbReference type="GO" id="GO:0005829">
    <property type="term" value="C:cytosol"/>
    <property type="evidence" value="ECO:0007669"/>
    <property type="project" value="TreeGrafter"/>
</dbReference>
<evidence type="ECO:0000256" key="1">
    <source>
        <dbReference type="ARBA" id="ARBA00023015"/>
    </source>
</evidence>
<dbReference type="Gene3D" id="2.60.120.10">
    <property type="entry name" value="Jelly Rolls"/>
    <property type="match status" value="1"/>
</dbReference>
<evidence type="ECO:0000256" key="3">
    <source>
        <dbReference type="ARBA" id="ARBA00023163"/>
    </source>
</evidence>
<dbReference type="SMART" id="SM00100">
    <property type="entry name" value="cNMP"/>
    <property type="match status" value="1"/>
</dbReference>
<dbReference type="OrthoDB" id="1426605at2"/>
<protein>
    <submittedName>
        <fullName evidence="6">Crp/Fnr family transcriptional regulator</fullName>
    </submittedName>
</protein>
<dbReference type="InterPro" id="IPR036388">
    <property type="entry name" value="WH-like_DNA-bd_sf"/>
</dbReference>
<dbReference type="PROSITE" id="PS51063">
    <property type="entry name" value="HTH_CRP_2"/>
    <property type="match status" value="1"/>
</dbReference>
<dbReference type="Gene3D" id="1.10.10.10">
    <property type="entry name" value="Winged helix-like DNA-binding domain superfamily/Winged helix DNA-binding domain"/>
    <property type="match status" value="1"/>
</dbReference>
<proteinExistence type="predicted"/>
<dbReference type="SUPFAM" id="SSF51206">
    <property type="entry name" value="cAMP-binding domain-like"/>
    <property type="match status" value="1"/>
</dbReference>
<keyword evidence="1" id="KW-0805">Transcription regulation</keyword>
<keyword evidence="7" id="KW-1185">Reference proteome</keyword>
<dbReference type="Pfam" id="PF13545">
    <property type="entry name" value="HTH_Crp_2"/>
    <property type="match status" value="1"/>
</dbReference>
<dbReference type="EMBL" id="CP043617">
    <property type="protein sequence ID" value="QFR48473.1"/>
    <property type="molecule type" value="Genomic_DNA"/>
</dbReference>
<dbReference type="RefSeq" id="WP_152306416.1">
    <property type="nucleotide sequence ID" value="NZ_CP043617.1"/>
</dbReference>
<dbReference type="Pfam" id="PF00027">
    <property type="entry name" value="cNMP_binding"/>
    <property type="match status" value="1"/>
</dbReference>
<dbReference type="SMART" id="SM00419">
    <property type="entry name" value="HTH_CRP"/>
    <property type="match status" value="1"/>
</dbReference>
<keyword evidence="2" id="KW-0238">DNA-binding</keyword>
<organism evidence="6 7">
    <name type="scientific">Sulfurimonas lithotrophica</name>
    <dbReference type="NCBI Taxonomy" id="2590022"/>
    <lineage>
        <taxon>Bacteria</taxon>
        <taxon>Pseudomonadati</taxon>
        <taxon>Campylobacterota</taxon>
        <taxon>Epsilonproteobacteria</taxon>
        <taxon>Campylobacterales</taxon>
        <taxon>Sulfurimonadaceae</taxon>
        <taxon>Sulfurimonas</taxon>
    </lineage>
</organism>
<dbReference type="InterPro" id="IPR000595">
    <property type="entry name" value="cNMP-bd_dom"/>
</dbReference>
<evidence type="ECO:0000259" key="5">
    <source>
        <dbReference type="PROSITE" id="PS51063"/>
    </source>
</evidence>
<dbReference type="Proteomes" id="UP000326944">
    <property type="component" value="Chromosome"/>
</dbReference>
<feature type="domain" description="HTH crp-type" evidence="5">
    <location>
        <begin position="146"/>
        <end position="217"/>
    </location>
</feature>
<dbReference type="InterPro" id="IPR050397">
    <property type="entry name" value="Env_Response_Regulators"/>
</dbReference>
<accession>A0A5P8NYG1</accession>
<name>A0A5P8NYG1_9BACT</name>
<dbReference type="SUPFAM" id="SSF46785">
    <property type="entry name" value="Winged helix' DNA-binding domain"/>
    <property type="match status" value="1"/>
</dbReference>
<evidence type="ECO:0000256" key="2">
    <source>
        <dbReference type="ARBA" id="ARBA00023125"/>
    </source>
</evidence>
<feature type="domain" description="Cyclic nucleotide-binding" evidence="4">
    <location>
        <begin position="22"/>
        <end position="103"/>
    </location>
</feature>
<sequence>MSEQNVVHGIVKDEELTLNLPDLVSKKKLIKYQRGEMAFDSYDTMNYFYFVMSGKIKISQINSKNAKEQTINILTRGDMFDTVTLLDGKEHDYISTVIEESEVVEVPIAHVRELIENDSAFKSFFFPYLAKQMRQIEDLAVDLSLYDVYNRLLRLIGRNIDKTKNVTKLNLIDNLSHEELASLVGSVRKVVNRNLQKLKEEGVIELSRKHIKLKNLQDLLEKLKY</sequence>
<dbReference type="AlphaFoldDB" id="A0A5P8NYG1"/>
<dbReference type="InterPro" id="IPR018490">
    <property type="entry name" value="cNMP-bd_dom_sf"/>
</dbReference>
<gene>
    <name evidence="6" type="ORF">FJR48_01525</name>
</gene>